<feature type="compositionally biased region" description="Polar residues" evidence="2">
    <location>
        <begin position="698"/>
        <end position="709"/>
    </location>
</feature>
<dbReference type="SUPFAM" id="SSF54001">
    <property type="entry name" value="Cysteine proteinases"/>
    <property type="match status" value="1"/>
</dbReference>
<evidence type="ECO:0000313" key="4">
    <source>
        <dbReference type="Proteomes" id="UP000186817"/>
    </source>
</evidence>
<dbReference type="PROSITE" id="PS50297">
    <property type="entry name" value="ANK_REP_REGION"/>
    <property type="match status" value="1"/>
</dbReference>
<keyword evidence="1" id="KW-0040">ANK repeat</keyword>
<dbReference type="EMBL" id="LSRX01000197">
    <property type="protein sequence ID" value="OLQ04963.1"/>
    <property type="molecule type" value="Genomic_DNA"/>
</dbReference>
<dbReference type="PROSITE" id="PS50088">
    <property type="entry name" value="ANK_REPEAT"/>
    <property type="match status" value="2"/>
</dbReference>
<dbReference type="SUPFAM" id="SSF48403">
    <property type="entry name" value="Ankyrin repeat"/>
    <property type="match status" value="1"/>
</dbReference>
<name>A0A1Q9EC16_SYMMI</name>
<reference evidence="3 4" key="1">
    <citation type="submission" date="2016-02" db="EMBL/GenBank/DDBJ databases">
        <title>Genome analysis of coral dinoflagellate symbionts highlights evolutionary adaptations to a symbiotic lifestyle.</title>
        <authorList>
            <person name="Aranda M."/>
            <person name="Li Y."/>
            <person name="Liew Y.J."/>
            <person name="Baumgarten S."/>
            <person name="Simakov O."/>
            <person name="Wilson M."/>
            <person name="Piel J."/>
            <person name="Ashoor H."/>
            <person name="Bougouffa S."/>
            <person name="Bajic V.B."/>
            <person name="Ryu T."/>
            <person name="Ravasi T."/>
            <person name="Bayer T."/>
            <person name="Micklem G."/>
            <person name="Kim H."/>
            <person name="Bhak J."/>
            <person name="Lajeunesse T.C."/>
            <person name="Voolstra C.R."/>
        </authorList>
    </citation>
    <scope>NUCLEOTIDE SEQUENCE [LARGE SCALE GENOMIC DNA]</scope>
    <source>
        <strain evidence="3 4">CCMP2467</strain>
    </source>
</reference>
<proteinExistence type="predicted"/>
<dbReference type="PANTHER" id="PTHR24121:SF23">
    <property type="entry name" value="NO MECHANORECEPTOR POTENTIAL C, ISOFORM H"/>
    <property type="match status" value="1"/>
</dbReference>
<gene>
    <name evidence="3" type="primary">secG</name>
    <name evidence="3" type="ORF">AK812_SmicGene11886</name>
</gene>
<evidence type="ECO:0000256" key="1">
    <source>
        <dbReference type="PROSITE-ProRule" id="PRU00023"/>
    </source>
</evidence>
<evidence type="ECO:0000256" key="2">
    <source>
        <dbReference type="SAM" id="MobiDB-lite"/>
    </source>
</evidence>
<accession>A0A1Q9EC16</accession>
<dbReference type="SMART" id="SM00248">
    <property type="entry name" value="ANK"/>
    <property type="match status" value="7"/>
</dbReference>
<dbReference type="PANTHER" id="PTHR24121">
    <property type="entry name" value="NO MECHANORECEPTOR POTENTIAL C, ISOFORM D-RELATED"/>
    <property type="match status" value="1"/>
</dbReference>
<feature type="region of interest" description="Disordered" evidence="2">
    <location>
        <begin position="610"/>
        <end position="722"/>
    </location>
</feature>
<feature type="region of interest" description="Disordered" evidence="2">
    <location>
        <begin position="271"/>
        <end position="291"/>
    </location>
</feature>
<feature type="compositionally biased region" description="Basic and acidic residues" evidence="2">
    <location>
        <begin position="668"/>
        <end position="683"/>
    </location>
</feature>
<dbReference type="Gene3D" id="1.25.40.20">
    <property type="entry name" value="Ankyrin repeat-containing domain"/>
    <property type="match status" value="3"/>
</dbReference>
<dbReference type="Proteomes" id="UP000186817">
    <property type="component" value="Unassembled WGS sequence"/>
</dbReference>
<feature type="repeat" description="ANK" evidence="1">
    <location>
        <begin position="1389"/>
        <end position="1411"/>
    </location>
</feature>
<protein>
    <submittedName>
        <fullName evidence="3">Ankyrin repeat, PH and SEC7 domain containing protein secG</fullName>
    </submittedName>
</protein>
<feature type="region of interest" description="Disordered" evidence="2">
    <location>
        <begin position="1186"/>
        <end position="1218"/>
    </location>
</feature>
<keyword evidence="4" id="KW-1185">Reference proteome</keyword>
<dbReference type="InterPro" id="IPR036770">
    <property type="entry name" value="Ankyrin_rpt-contain_sf"/>
</dbReference>
<feature type="compositionally biased region" description="Low complexity" evidence="2">
    <location>
        <begin position="637"/>
        <end position="648"/>
    </location>
</feature>
<organism evidence="3 4">
    <name type="scientific">Symbiodinium microadriaticum</name>
    <name type="common">Dinoflagellate</name>
    <name type="synonym">Zooxanthella microadriatica</name>
    <dbReference type="NCBI Taxonomy" id="2951"/>
    <lineage>
        <taxon>Eukaryota</taxon>
        <taxon>Sar</taxon>
        <taxon>Alveolata</taxon>
        <taxon>Dinophyceae</taxon>
        <taxon>Suessiales</taxon>
        <taxon>Symbiodiniaceae</taxon>
        <taxon>Symbiodinium</taxon>
    </lineage>
</organism>
<feature type="repeat" description="ANK" evidence="1">
    <location>
        <begin position="1459"/>
        <end position="1491"/>
    </location>
</feature>
<dbReference type="Pfam" id="PF12796">
    <property type="entry name" value="Ank_2"/>
    <property type="match status" value="3"/>
</dbReference>
<sequence length="1535" mass="168703">MNSPNFSEPCLWPTMLQAEVALEAWSLIQPNGTSVPAPVLGASLPRLDRLQLGDDSFDQAISICSAPQIGTTGDVEFLSFWRSLSEAQCSHGKQYSEGPVSEAETDAMLTCEEMGPDRDRLIRELEEVRDELLDRLEGRVLGAAVGPQASGTGLGLPGCVLRDVVKSIRERSVAPEFWDQLLCEIRIDEGVLSVSEVTMVLLTWLRLVVCQLVEHVGGIRPAFQMKMDSFNSFRDDQPLCIWDPALSYLQCINWLTPRAEMQGGLSFLESSSEEEEWGPPPKAVAKGRGSSSGQLDLTTHVDFSWLHLGLYHNNGDGNGHSRFDHGGAPNGSILPRDHHFIDAANAGLLKGINRWNSTTAASATTEYPMIDVTGFNSGLSVQTAGLGLKLFPSDCGILSGLRLPPTQWLPTLRCVLLFCSLTAYNQALHRRQALPRQWLYLWAPLCTQLRRIGNDQDGYPKTMISLMLEVAALLLQWPAAGYQSYFSLRTYLGQPLPQDIRTTAYIRGRLLGTMNVREVFWTQLTVPSTGSMQGCHCRTTAMAGAESTQKGVQSQKEGQTSDVYLGTGVRTSDYNYLYNMDLEGITREELQEAAAELQHLQTLALQGANFVPEPSQPRQTHPQASAPRPPILEVPLTPSATSTMATPTGPWDDDSTSHPSKYTRHGGKGPEGRKGQDRTDKAQEMTGRGQRRPFQPAARTQNQEPQRGSGNPHWNKRASGGGASEALVSRMAQLLLRHEDFITGLSQSTSWVLFEGTAPPLSAVGAQARLGQEWHRMKRDSPASISQPLRTILFQTWAAELKNRLEAISRDQTSKQQAIGLQAMEEPDLFPYKKWNATHRALENIPDRTPLTLKEVLTLLNEAIILVTQEGVLVNYHANRRLQEEMLGPTVTFSLVLGLREPKSFRMWSILETLQGNASLMLVATTLRRERQQDAADFLQHFAQAAQLAHFQGTQCVAIQLNRFTVVDRAVHKLNTPVSLPRTIHLPRWVEGSTPHSGHYRALLIEDYEYGYRLNRKRAQANPNDGGQREGDCAERGKRTLGWADLQDGSARALAVDRTQEVGASGISLGATLAFAKVVTPKVRVKQQASSFDMVGPGPQGVAQHIKGFSVLQHCLPNAIPVGTGEIKERRNKYKMRARGIRTLTPDTLALRLDRRVLNVEIRRGSRLAANRVLENCVRDDVLQRHATKTSSGEAQHSRRSAPYPAAGTAAQPGKPRSSCLNHGGCAAQKRYGTKSHQFVRVEQGEALLRAVKEDRKSELDVLIEEGADPTYCGKRGQTALHDAAVLGRAYCLMELLQVDPGLVALQDNSGQTAIHCAAAEGHHSCLNELLGIGRVARQVPLQVVTAKTFKYGWTALHYAAHNGHAECCRALMVATGQAPELVGALNLTGRTALHLAAQRGHAKCLEVLLKTHMAKQLLTAQSLDGHTAMHIAARFGRRGCVKSLARRLPDLVKVKNHSGHPSLHEAARRGNDSCVETLLALGGAVELSATSKKYAQSRGHSEIADALVQMEKRLKAQKSMKYSRSAPSTLPHMR</sequence>
<dbReference type="OrthoDB" id="406893at2759"/>
<comment type="caution">
    <text evidence="3">The sequence shown here is derived from an EMBL/GenBank/DDBJ whole genome shotgun (WGS) entry which is preliminary data.</text>
</comment>
<dbReference type="InterPro" id="IPR038765">
    <property type="entry name" value="Papain-like_cys_pep_sf"/>
</dbReference>
<evidence type="ECO:0000313" key="3">
    <source>
        <dbReference type="EMBL" id="OLQ04963.1"/>
    </source>
</evidence>
<dbReference type="InterPro" id="IPR002110">
    <property type="entry name" value="Ankyrin_rpt"/>
</dbReference>